<keyword evidence="2 5" id="KW-0812">Transmembrane</keyword>
<evidence type="ECO:0000256" key="4">
    <source>
        <dbReference type="ARBA" id="ARBA00023136"/>
    </source>
</evidence>
<dbReference type="InterPro" id="IPR036719">
    <property type="entry name" value="Neuro-gated_channel_TM_sf"/>
</dbReference>
<keyword evidence="4 5" id="KW-0472">Membrane</keyword>
<dbReference type="Pfam" id="PF02932">
    <property type="entry name" value="Neur_chan_memb"/>
    <property type="match status" value="1"/>
</dbReference>
<feature type="transmembrane region" description="Helical" evidence="5">
    <location>
        <begin position="229"/>
        <end position="251"/>
    </location>
</feature>
<keyword evidence="10" id="KW-1185">Reference proteome</keyword>
<dbReference type="SUPFAM" id="SSF90112">
    <property type="entry name" value="Neurotransmitter-gated ion-channel transmembrane pore"/>
    <property type="match status" value="1"/>
</dbReference>
<evidence type="ECO:0000256" key="2">
    <source>
        <dbReference type="ARBA" id="ARBA00022692"/>
    </source>
</evidence>
<feature type="signal peptide" evidence="6">
    <location>
        <begin position="1"/>
        <end position="20"/>
    </location>
</feature>
<dbReference type="Gene3D" id="2.70.170.10">
    <property type="entry name" value="Neurotransmitter-gated ion-channel ligand-binding domain"/>
    <property type="match status" value="1"/>
</dbReference>
<feature type="transmembrane region" description="Helical" evidence="5">
    <location>
        <begin position="333"/>
        <end position="353"/>
    </location>
</feature>
<feature type="transmembrane region" description="Helical" evidence="5">
    <location>
        <begin position="263"/>
        <end position="282"/>
    </location>
</feature>
<dbReference type="Proteomes" id="UP001143304">
    <property type="component" value="Unassembled WGS sequence"/>
</dbReference>
<evidence type="ECO:0008006" key="11">
    <source>
        <dbReference type="Google" id="ProtNLM"/>
    </source>
</evidence>
<organism evidence="9 10">
    <name type="scientific">Candidatus Marimicrobium litorale</name>
    <dbReference type="NCBI Taxonomy" id="2518991"/>
    <lineage>
        <taxon>Bacteria</taxon>
        <taxon>Pseudomonadati</taxon>
        <taxon>Pseudomonadota</taxon>
        <taxon>Gammaproteobacteria</taxon>
        <taxon>Cellvibrionales</taxon>
        <taxon>Halieaceae</taxon>
        <taxon>Marimicrobium</taxon>
    </lineage>
</organism>
<keyword evidence="6" id="KW-0732">Signal</keyword>
<feature type="chain" id="PRO_5047176218" description="Neurotransmitter-gated ion-channel ligand-binding domain-containing protein" evidence="6">
    <location>
        <begin position="21"/>
        <end position="354"/>
    </location>
</feature>
<proteinExistence type="predicted"/>
<dbReference type="InterPro" id="IPR006201">
    <property type="entry name" value="Neur_channel"/>
</dbReference>
<comment type="caution">
    <text evidence="9">The sequence shown here is derived from an EMBL/GenBank/DDBJ whole genome shotgun (WGS) entry which is preliminary data.</text>
</comment>
<name>A0ABT3T8Z5_9GAMM</name>
<feature type="domain" description="Neurotransmitter-gated ion-channel transmembrane" evidence="8">
    <location>
        <begin position="238"/>
        <end position="315"/>
    </location>
</feature>
<evidence type="ECO:0000256" key="5">
    <source>
        <dbReference type="SAM" id="Phobius"/>
    </source>
</evidence>
<evidence type="ECO:0000256" key="1">
    <source>
        <dbReference type="ARBA" id="ARBA00004141"/>
    </source>
</evidence>
<accession>A0ABT3T8Z5</accession>
<dbReference type="InterPro" id="IPR038050">
    <property type="entry name" value="Neuro_actylchol_rec"/>
</dbReference>
<gene>
    <name evidence="9" type="ORF">EYC82_15290</name>
</gene>
<evidence type="ECO:0000259" key="7">
    <source>
        <dbReference type="Pfam" id="PF02931"/>
    </source>
</evidence>
<dbReference type="InterPro" id="IPR006029">
    <property type="entry name" value="Neurotrans-gated_channel_TM"/>
</dbReference>
<evidence type="ECO:0000313" key="9">
    <source>
        <dbReference type="EMBL" id="MCX2978730.1"/>
    </source>
</evidence>
<comment type="subcellular location">
    <subcellularLocation>
        <location evidence="1">Membrane</location>
        <topology evidence="1">Multi-pass membrane protein</topology>
    </subcellularLocation>
</comment>
<reference evidence="9" key="1">
    <citation type="submission" date="2019-02" db="EMBL/GenBank/DDBJ databases">
        <authorList>
            <person name="Li S.-H."/>
        </authorList>
    </citation>
    <scope>NUCLEOTIDE SEQUENCE</scope>
    <source>
        <strain evidence="9">IMCC11814</strain>
    </source>
</reference>
<feature type="transmembrane region" description="Helical" evidence="5">
    <location>
        <begin position="288"/>
        <end position="312"/>
    </location>
</feature>
<keyword evidence="3 5" id="KW-1133">Transmembrane helix</keyword>
<feature type="domain" description="Neurotransmitter-gated ion-channel ligand-binding" evidence="7">
    <location>
        <begin position="29"/>
        <end position="227"/>
    </location>
</feature>
<dbReference type="InterPro" id="IPR006202">
    <property type="entry name" value="Neur_chan_lig-bd"/>
</dbReference>
<dbReference type="InterPro" id="IPR036734">
    <property type="entry name" value="Neur_chan_lig-bd_sf"/>
</dbReference>
<evidence type="ECO:0000256" key="6">
    <source>
        <dbReference type="SAM" id="SignalP"/>
    </source>
</evidence>
<dbReference type="EMBL" id="SHNO01000001">
    <property type="protein sequence ID" value="MCX2978730.1"/>
    <property type="molecule type" value="Genomic_DNA"/>
</dbReference>
<dbReference type="Pfam" id="PF02931">
    <property type="entry name" value="Neur_chan_LBD"/>
    <property type="match status" value="1"/>
</dbReference>
<evidence type="ECO:0000313" key="10">
    <source>
        <dbReference type="Proteomes" id="UP001143304"/>
    </source>
</evidence>
<evidence type="ECO:0000259" key="8">
    <source>
        <dbReference type="Pfam" id="PF02932"/>
    </source>
</evidence>
<sequence length="354" mass="40061">MLFIARSALLLLFFSLCATAYSKNSAFGPPDEDGPVVVDIGFFLSNVNFISEESETFHFEGVLSMHWRDSRLSFDPSVTGYDDLYYQGYFQFNEVFSGWWPQVILTNESGGFDQQGIVLRVTSDGDVYYTEEIEAVAKSRFNLSRYPFDRQELSAIFEVLGFESGQVVLRADPASSGIWQSSQHEVKIPQWRLPRLSNSIVEYQSSYVDGRKAQVNAFKIQLDVERNPWYTLRLVGLPVAIFVLLSWSVFWMDRSSVGDRMDITFLGILTVVAYQIMFSGTLPKISYVTVLGVFMIISFVTMCASVAINLRVWVLDNRGLVSEGDRLDKRSRYLFPMVYVSSVLIVGGSVYLAG</sequence>
<protein>
    <recommendedName>
        <fullName evidence="11">Neurotransmitter-gated ion-channel ligand-binding domain-containing protein</fullName>
    </recommendedName>
</protein>
<dbReference type="RefSeq" id="WP_279250423.1">
    <property type="nucleotide sequence ID" value="NZ_SHNO01000001.1"/>
</dbReference>
<dbReference type="PANTHER" id="PTHR18945">
    <property type="entry name" value="NEUROTRANSMITTER GATED ION CHANNEL"/>
    <property type="match status" value="1"/>
</dbReference>
<dbReference type="SUPFAM" id="SSF63712">
    <property type="entry name" value="Nicotinic receptor ligand binding domain-like"/>
    <property type="match status" value="1"/>
</dbReference>
<dbReference type="Gene3D" id="1.20.58.390">
    <property type="entry name" value="Neurotransmitter-gated ion-channel transmembrane domain"/>
    <property type="match status" value="1"/>
</dbReference>
<evidence type="ECO:0000256" key="3">
    <source>
        <dbReference type="ARBA" id="ARBA00022989"/>
    </source>
</evidence>